<evidence type="ECO:0000313" key="4">
    <source>
        <dbReference type="Proteomes" id="UP001430377"/>
    </source>
</evidence>
<feature type="transmembrane region" description="Helical" evidence="1">
    <location>
        <begin position="54"/>
        <end position="73"/>
    </location>
</feature>
<feature type="domain" description="C2H2-type" evidence="2">
    <location>
        <begin position="4"/>
        <end position="25"/>
    </location>
</feature>
<comment type="caution">
    <text evidence="3">The sequence shown here is derived from an EMBL/GenBank/DDBJ whole genome shotgun (WGS) entry which is preliminary data.</text>
</comment>
<keyword evidence="1" id="KW-0812">Transmembrane</keyword>
<dbReference type="EMBL" id="RKLR01000008">
    <property type="protein sequence ID" value="MBX0324855.1"/>
    <property type="molecule type" value="Genomic_DNA"/>
</dbReference>
<gene>
    <name evidence="3" type="ORF">EGH21_17655</name>
</gene>
<proteinExistence type="predicted"/>
<reference evidence="3 4" key="1">
    <citation type="submission" date="2021-06" db="EMBL/GenBank/DDBJ databases">
        <title>Halomicroarcula sp. a new haloarchaeum isolated from saline soil.</title>
        <authorList>
            <person name="Duran-Viseras A."/>
            <person name="Sanchez-Porro C."/>
            <person name="Ventosa A."/>
        </authorList>
    </citation>
    <scope>NUCLEOTIDE SEQUENCE [LARGE SCALE GENOMIC DNA]</scope>
    <source>
        <strain evidence="3 4">F13</strain>
    </source>
</reference>
<keyword evidence="1" id="KW-0472">Membrane</keyword>
<dbReference type="RefSeq" id="WP_119712994.1">
    <property type="nucleotide sequence ID" value="NZ_RKLR01000008.1"/>
</dbReference>
<dbReference type="AlphaFoldDB" id="A0AAW4PWH0"/>
<keyword evidence="1" id="KW-1133">Transmembrane helix</keyword>
<accession>A0AAW4PWH0</accession>
<sequence>MPECDYCGASFGDEDAYLTHLGDEHSDDLGRIDRRRVEQHQNEDSSIDLEPGPVVLVGIILVAGIFVTYLTVFSDQGQQAGPTHIHGTITMIIDGERVPTAQQQGSAVFHFHGDSLQWHVETADVSLEQAMNAVGVEISEERVVYDGTTYREADQNTTLTYEANGQRIVPGEYVLKDGDEIRISINTDTGS</sequence>
<dbReference type="Proteomes" id="UP001430377">
    <property type="component" value="Unassembled WGS sequence"/>
</dbReference>
<name>A0AAW4PWH0_9EURY</name>
<dbReference type="InterPro" id="IPR013087">
    <property type="entry name" value="Znf_C2H2_type"/>
</dbReference>
<protein>
    <recommendedName>
        <fullName evidence="2">C2H2-type domain-containing protein</fullName>
    </recommendedName>
</protein>
<evidence type="ECO:0000259" key="2">
    <source>
        <dbReference type="PROSITE" id="PS00028"/>
    </source>
</evidence>
<evidence type="ECO:0000313" key="3">
    <source>
        <dbReference type="EMBL" id="MBX0324855.1"/>
    </source>
</evidence>
<evidence type="ECO:0000256" key="1">
    <source>
        <dbReference type="SAM" id="Phobius"/>
    </source>
</evidence>
<keyword evidence="4" id="KW-1185">Reference proteome</keyword>
<organism evidence="3 4">
    <name type="scientific">Haloarcula rubra</name>
    <dbReference type="NCBI Taxonomy" id="2487747"/>
    <lineage>
        <taxon>Archaea</taxon>
        <taxon>Methanobacteriati</taxon>
        <taxon>Methanobacteriota</taxon>
        <taxon>Stenosarchaea group</taxon>
        <taxon>Halobacteria</taxon>
        <taxon>Halobacteriales</taxon>
        <taxon>Haloarculaceae</taxon>
        <taxon>Haloarcula</taxon>
    </lineage>
</organism>
<dbReference type="PROSITE" id="PS00028">
    <property type="entry name" value="ZINC_FINGER_C2H2_1"/>
    <property type="match status" value="1"/>
</dbReference>